<dbReference type="Proteomes" id="UP000694918">
    <property type="component" value="Unplaced"/>
</dbReference>
<evidence type="ECO:0000313" key="3">
    <source>
        <dbReference type="RefSeq" id="XP_011038433.1"/>
    </source>
</evidence>
<reference evidence="3" key="1">
    <citation type="submission" date="2025-08" db="UniProtKB">
        <authorList>
            <consortium name="RefSeq"/>
        </authorList>
    </citation>
    <scope>IDENTIFICATION</scope>
</reference>
<dbReference type="PANTHER" id="PTHR36766">
    <property type="entry name" value="PLANT BROAD-SPECTRUM MILDEW RESISTANCE PROTEIN RPW8"/>
    <property type="match status" value="1"/>
</dbReference>
<proteinExistence type="predicted"/>
<keyword evidence="1" id="KW-0611">Plant defense</keyword>
<sequence>MVVVEAIVIKRCAFKERQMEFHPNLVEIGKEIVAKCKQVPLAVINLGTQMYGKTDEKEWGSVRDSEKWEEEGRWEPKFLDLLLVQSRMAHGLIQSSNPNDDLEHVGLCHVRELISNGTLSALPGQKNKTEVSADGYSGTSICSMLLLS</sequence>
<accession>A0AAJ6UYE4</accession>
<dbReference type="GO" id="GO:0006952">
    <property type="term" value="P:defense response"/>
    <property type="evidence" value="ECO:0007669"/>
    <property type="project" value="UniProtKB-KW"/>
</dbReference>
<dbReference type="PANTHER" id="PTHR36766:SF61">
    <property type="entry name" value="NB-ARC DOMAIN DISEASE RESISTANCE PROTEIN"/>
    <property type="match status" value="1"/>
</dbReference>
<dbReference type="InterPro" id="IPR027417">
    <property type="entry name" value="P-loop_NTPase"/>
</dbReference>
<keyword evidence="2" id="KW-1185">Reference proteome</keyword>
<dbReference type="AlphaFoldDB" id="A0AAJ6UYE4"/>
<dbReference type="RefSeq" id="XP_011038433.1">
    <property type="nucleotide sequence ID" value="XM_011040131.1"/>
</dbReference>
<dbReference type="KEGG" id="peu:105135313"/>
<dbReference type="Gene3D" id="1.10.8.430">
    <property type="entry name" value="Helical domain of apoptotic protease-activating factors"/>
    <property type="match status" value="1"/>
</dbReference>
<evidence type="ECO:0000313" key="2">
    <source>
        <dbReference type="Proteomes" id="UP000694918"/>
    </source>
</evidence>
<protein>
    <submittedName>
        <fullName evidence="3">Uncharacterized protein LOC105135313</fullName>
    </submittedName>
</protein>
<dbReference type="GeneID" id="105135313"/>
<name>A0AAJ6UYE4_POPEU</name>
<evidence type="ECO:0000256" key="1">
    <source>
        <dbReference type="ARBA" id="ARBA00022821"/>
    </source>
</evidence>
<dbReference type="SUPFAM" id="SSF52540">
    <property type="entry name" value="P-loop containing nucleoside triphosphate hydrolases"/>
    <property type="match status" value="1"/>
</dbReference>
<organism evidence="2 3">
    <name type="scientific">Populus euphratica</name>
    <name type="common">Euphrates poplar</name>
    <dbReference type="NCBI Taxonomy" id="75702"/>
    <lineage>
        <taxon>Eukaryota</taxon>
        <taxon>Viridiplantae</taxon>
        <taxon>Streptophyta</taxon>
        <taxon>Embryophyta</taxon>
        <taxon>Tracheophyta</taxon>
        <taxon>Spermatophyta</taxon>
        <taxon>Magnoliopsida</taxon>
        <taxon>eudicotyledons</taxon>
        <taxon>Gunneridae</taxon>
        <taxon>Pentapetalae</taxon>
        <taxon>rosids</taxon>
        <taxon>fabids</taxon>
        <taxon>Malpighiales</taxon>
        <taxon>Salicaceae</taxon>
        <taxon>Saliceae</taxon>
        <taxon>Populus</taxon>
    </lineage>
</organism>
<dbReference type="InterPro" id="IPR042197">
    <property type="entry name" value="Apaf_helical"/>
</dbReference>
<gene>
    <name evidence="3" type="primary">LOC105135313</name>
</gene>
<dbReference type="GO" id="GO:0043531">
    <property type="term" value="F:ADP binding"/>
    <property type="evidence" value="ECO:0007669"/>
    <property type="project" value="InterPro"/>
</dbReference>